<dbReference type="AlphaFoldDB" id="A0A9P3GQN9"/>
<feature type="region of interest" description="Disordered" evidence="1">
    <location>
        <begin position="54"/>
        <end position="76"/>
    </location>
</feature>
<gene>
    <name evidence="2" type="ORF">PsYK624_162880</name>
</gene>
<evidence type="ECO:0000313" key="3">
    <source>
        <dbReference type="Proteomes" id="UP000703269"/>
    </source>
</evidence>
<evidence type="ECO:0000256" key="1">
    <source>
        <dbReference type="SAM" id="MobiDB-lite"/>
    </source>
</evidence>
<organism evidence="2 3">
    <name type="scientific">Phanerochaete sordida</name>
    <dbReference type="NCBI Taxonomy" id="48140"/>
    <lineage>
        <taxon>Eukaryota</taxon>
        <taxon>Fungi</taxon>
        <taxon>Dikarya</taxon>
        <taxon>Basidiomycota</taxon>
        <taxon>Agaricomycotina</taxon>
        <taxon>Agaricomycetes</taxon>
        <taxon>Polyporales</taxon>
        <taxon>Phanerochaetaceae</taxon>
        <taxon>Phanerochaete</taxon>
    </lineage>
</organism>
<accession>A0A9P3GQN9</accession>
<keyword evidence="3" id="KW-1185">Reference proteome</keyword>
<reference evidence="2 3" key="1">
    <citation type="submission" date="2021-08" db="EMBL/GenBank/DDBJ databases">
        <title>Draft Genome Sequence of Phanerochaete sordida strain YK-624.</title>
        <authorList>
            <person name="Mori T."/>
            <person name="Dohra H."/>
            <person name="Suzuki T."/>
            <person name="Kawagishi H."/>
            <person name="Hirai H."/>
        </authorList>
    </citation>
    <scope>NUCLEOTIDE SEQUENCE [LARGE SCALE GENOMIC DNA]</scope>
    <source>
        <strain evidence="2 3">YK-624</strain>
    </source>
</reference>
<comment type="caution">
    <text evidence="2">The sequence shown here is derived from an EMBL/GenBank/DDBJ whole genome shotgun (WGS) entry which is preliminary data.</text>
</comment>
<sequence length="192" mass="20839">MPGTTDACISVSTLRIRTYATATRAKTLLVLVHDAGICVRFPAKTAVRPACSVFSGTPSEPPPQRTRAERHESPRYVPTCGRASTSACVDASRLRRQRMDEGLCRSHYRRPYGPISHARHDTPPSRRHWTLPTFCDVQAGGAAGDLANSGTVLVRALHVRSSQNAFVASSADIVLPLNPRWAVQRGVVVTGQ</sequence>
<dbReference type="Proteomes" id="UP000703269">
    <property type="component" value="Unassembled WGS sequence"/>
</dbReference>
<evidence type="ECO:0000313" key="2">
    <source>
        <dbReference type="EMBL" id="GJF00011.1"/>
    </source>
</evidence>
<protein>
    <submittedName>
        <fullName evidence="2">Uncharacterized protein</fullName>
    </submittedName>
</protein>
<dbReference type="EMBL" id="BPQB01000129">
    <property type="protein sequence ID" value="GJF00011.1"/>
    <property type="molecule type" value="Genomic_DNA"/>
</dbReference>
<proteinExistence type="predicted"/>
<name>A0A9P3GQN9_9APHY</name>